<name>A0A7C8RCP7_ORBOL</name>
<sequence>MDFLFLVKRDVDSSANCRPPAPIPVGQQIVMQNHDRLKLVESDNPWNASCSEMQIG</sequence>
<comment type="caution">
    <text evidence="1">The sequence shown here is derived from an EMBL/GenBank/DDBJ whole genome shotgun (WGS) entry which is preliminary data.</text>
</comment>
<organism evidence="1 2">
    <name type="scientific">Orbilia oligospora</name>
    <name type="common">Nematode-trapping fungus</name>
    <name type="synonym">Arthrobotrys oligospora</name>
    <dbReference type="NCBI Taxonomy" id="2813651"/>
    <lineage>
        <taxon>Eukaryota</taxon>
        <taxon>Fungi</taxon>
        <taxon>Dikarya</taxon>
        <taxon>Ascomycota</taxon>
        <taxon>Pezizomycotina</taxon>
        <taxon>Orbiliomycetes</taxon>
        <taxon>Orbiliales</taxon>
        <taxon>Orbiliaceae</taxon>
        <taxon>Orbilia</taxon>
    </lineage>
</organism>
<protein>
    <submittedName>
        <fullName evidence="1">Uncharacterized protein</fullName>
    </submittedName>
</protein>
<dbReference type="Proteomes" id="UP000474640">
    <property type="component" value="Unassembled WGS sequence"/>
</dbReference>
<evidence type="ECO:0000313" key="2">
    <source>
        <dbReference type="Proteomes" id="UP000474640"/>
    </source>
</evidence>
<dbReference type="EMBL" id="JAABOJ010000022">
    <property type="protein sequence ID" value="KAF3279051.1"/>
    <property type="molecule type" value="Genomic_DNA"/>
</dbReference>
<dbReference type="AlphaFoldDB" id="A0A7C8RCP7"/>
<evidence type="ECO:0000313" key="1">
    <source>
        <dbReference type="EMBL" id="KAF3279051.1"/>
    </source>
</evidence>
<accession>A0A7C8RCP7</accession>
<gene>
    <name evidence="1" type="ORF">TWF970_004161</name>
</gene>
<proteinExistence type="predicted"/>
<reference evidence="1 2" key="1">
    <citation type="submission" date="2020-01" db="EMBL/GenBank/DDBJ databases">
        <authorList>
            <person name="Palmer J.M."/>
        </authorList>
    </citation>
    <scope>NUCLEOTIDE SEQUENCE [LARGE SCALE GENOMIC DNA]</scope>
    <source>
        <strain evidence="1 2">TWF970</strain>
    </source>
</reference>